<dbReference type="PANTHER" id="PTHR22807:SF53">
    <property type="entry name" value="RIBOSOMAL RNA SMALL SUBUNIT METHYLTRANSFERASE B-RELATED"/>
    <property type="match status" value="1"/>
</dbReference>
<dbReference type="Gene3D" id="1.10.940.10">
    <property type="entry name" value="NusB-like"/>
    <property type="match status" value="1"/>
</dbReference>
<accession>M3VER7</accession>
<evidence type="ECO:0000256" key="3">
    <source>
        <dbReference type="ARBA" id="ARBA00022691"/>
    </source>
</evidence>
<comment type="similarity">
    <text evidence="6">Belongs to the class I-like SAM-binding methyltransferase superfamily. RsmB/NOP family.</text>
</comment>
<dbReference type="EMBL" id="BAOP01000010">
    <property type="protein sequence ID" value="GAC79494.1"/>
    <property type="molecule type" value="Genomic_DNA"/>
</dbReference>
<dbReference type="SUPFAM" id="SSF48013">
    <property type="entry name" value="NusB-like"/>
    <property type="match status" value="1"/>
</dbReference>
<evidence type="ECO:0000259" key="8">
    <source>
        <dbReference type="PROSITE" id="PS51686"/>
    </source>
</evidence>
<evidence type="ECO:0000313" key="10">
    <source>
        <dbReference type="Proteomes" id="UP000035009"/>
    </source>
</evidence>
<organism evidence="9 10">
    <name type="scientific">Gordonia malaquae NBRC 108250</name>
    <dbReference type="NCBI Taxonomy" id="1223542"/>
    <lineage>
        <taxon>Bacteria</taxon>
        <taxon>Bacillati</taxon>
        <taxon>Actinomycetota</taxon>
        <taxon>Actinomycetes</taxon>
        <taxon>Mycobacteriales</taxon>
        <taxon>Gordoniaceae</taxon>
        <taxon>Gordonia</taxon>
    </lineage>
</organism>
<evidence type="ECO:0000256" key="2">
    <source>
        <dbReference type="ARBA" id="ARBA00022679"/>
    </source>
</evidence>
<dbReference type="GO" id="GO:0001510">
    <property type="term" value="P:RNA methylation"/>
    <property type="evidence" value="ECO:0007669"/>
    <property type="project" value="InterPro"/>
</dbReference>
<protein>
    <submittedName>
        <fullName evidence="9">Putative rRNA methyltransferase</fullName>
    </submittedName>
</protein>
<dbReference type="Pfam" id="PF01029">
    <property type="entry name" value="NusB"/>
    <property type="match status" value="1"/>
</dbReference>
<dbReference type="eggNOG" id="COG0144">
    <property type="taxonomic scope" value="Bacteria"/>
</dbReference>
<dbReference type="InterPro" id="IPR006027">
    <property type="entry name" value="NusB_RsmB_TIM44"/>
</dbReference>
<reference evidence="9 10" key="1">
    <citation type="submission" date="2013-02" db="EMBL/GenBank/DDBJ databases">
        <title>Whole genome shotgun sequence of Gordonia malaquae NBRC 108250.</title>
        <authorList>
            <person name="Yoshida I."/>
            <person name="Hosoyama A."/>
            <person name="Tsuchikane K."/>
            <person name="Ando Y."/>
            <person name="Baba S."/>
            <person name="Ohji S."/>
            <person name="Hamada M."/>
            <person name="Tamura T."/>
            <person name="Yamazoe A."/>
            <person name="Yamazaki S."/>
            <person name="Fujita N."/>
        </authorList>
    </citation>
    <scope>NUCLEOTIDE SEQUENCE [LARGE SCALE GENOMIC DNA]</scope>
    <source>
        <strain evidence="9 10">NBRC 108250</strain>
    </source>
</reference>
<feature type="binding site" evidence="6">
    <location>
        <begin position="304"/>
        <end position="310"/>
    </location>
    <ligand>
        <name>S-adenosyl-L-methionine</name>
        <dbReference type="ChEBI" id="CHEBI:59789"/>
    </ligand>
</feature>
<dbReference type="InterPro" id="IPR049560">
    <property type="entry name" value="MeTrfase_RsmB-F_NOP2_cat"/>
</dbReference>
<evidence type="ECO:0000313" key="9">
    <source>
        <dbReference type="EMBL" id="GAC79494.1"/>
    </source>
</evidence>
<dbReference type="RefSeq" id="WP_008377944.1">
    <property type="nucleotide sequence ID" value="NZ_BAOP01000010.1"/>
</dbReference>
<feature type="compositionally biased region" description="Basic and acidic residues" evidence="7">
    <location>
        <begin position="30"/>
        <end position="43"/>
    </location>
</feature>
<evidence type="ECO:0000256" key="1">
    <source>
        <dbReference type="ARBA" id="ARBA00022603"/>
    </source>
</evidence>
<gene>
    <name evidence="9" type="ORF">GM1_010_00840</name>
</gene>
<comment type="function">
    <text evidence="5">May act as RNA methyltransferase.</text>
</comment>
<dbReference type="eggNOG" id="COG0781">
    <property type="taxonomic scope" value="Bacteria"/>
</dbReference>
<dbReference type="GO" id="GO:0003723">
    <property type="term" value="F:RNA binding"/>
    <property type="evidence" value="ECO:0007669"/>
    <property type="project" value="UniProtKB-UniRule"/>
</dbReference>
<dbReference type="InterPro" id="IPR023267">
    <property type="entry name" value="RCMT"/>
</dbReference>
<dbReference type="PROSITE" id="PS51686">
    <property type="entry name" value="SAM_MT_RSMB_NOP"/>
    <property type="match status" value="1"/>
</dbReference>
<feature type="compositionally biased region" description="Gly residues" evidence="7">
    <location>
        <begin position="13"/>
        <end position="27"/>
    </location>
</feature>
<evidence type="ECO:0000256" key="5">
    <source>
        <dbReference type="ARBA" id="ARBA00059465"/>
    </source>
</evidence>
<dbReference type="FunFam" id="3.40.50.150:FF:000257">
    <property type="entry name" value="16S rRNA methyltransferase"/>
    <property type="match status" value="1"/>
</dbReference>
<feature type="binding site" evidence="6">
    <location>
        <position position="369"/>
    </location>
    <ligand>
        <name>S-adenosyl-L-methionine</name>
        <dbReference type="ChEBI" id="CHEBI:59789"/>
    </ligand>
</feature>
<dbReference type="Gene3D" id="3.40.50.150">
    <property type="entry name" value="Vaccinia Virus protein VP39"/>
    <property type="match status" value="1"/>
</dbReference>
<dbReference type="PRINTS" id="PR02008">
    <property type="entry name" value="RCMTFAMILY"/>
</dbReference>
<dbReference type="STRING" id="410332.SAMN04488550_2164"/>
<dbReference type="PANTHER" id="PTHR22807">
    <property type="entry name" value="NOP2 YEAST -RELATED NOL1/NOP2/FMU SUN DOMAIN-CONTAINING"/>
    <property type="match status" value="1"/>
</dbReference>
<feature type="domain" description="SAM-dependent MTase RsmB/NOP-type" evidence="8">
    <location>
        <begin position="202"/>
        <end position="488"/>
    </location>
</feature>
<dbReference type="GO" id="GO:0006355">
    <property type="term" value="P:regulation of DNA-templated transcription"/>
    <property type="evidence" value="ECO:0007669"/>
    <property type="project" value="InterPro"/>
</dbReference>
<feature type="active site" description="Nucleophile" evidence="6">
    <location>
        <position position="422"/>
    </location>
</feature>
<feature type="region of interest" description="Disordered" evidence="7">
    <location>
        <begin position="1"/>
        <end position="44"/>
    </location>
</feature>
<dbReference type="AlphaFoldDB" id="M3VER7"/>
<dbReference type="OrthoDB" id="9810297at2"/>
<dbReference type="Proteomes" id="UP000035009">
    <property type="component" value="Unassembled WGS sequence"/>
</dbReference>
<keyword evidence="1 6" id="KW-0489">Methyltransferase</keyword>
<keyword evidence="4 6" id="KW-0694">RNA-binding</keyword>
<name>M3VER7_GORML</name>
<evidence type="ECO:0000256" key="6">
    <source>
        <dbReference type="PROSITE-ProRule" id="PRU01023"/>
    </source>
</evidence>
<dbReference type="InterPro" id="IPR001678">
    <property type="entry name" value="MeTrfase_RsmB-F_NOP2_dom"/>
</dbReference>
<dbReference type="InterPro" id="IPR035926">
    <property type="entry name" value="NusB-like_sf"/>
</dbReference>
<comment type="caution">
    <text evidence="9">The sequence shown here is derived from an EMBL/GenBank/DDBJ whole genome shotgun (WGS) entry which is preliminary data.</text>
</comment>
<keyword evidence="2 6" id="KW-0808">Transferase</keyword>
<dbReference type="GO" id="GO:0008173">
    <property type="term" value="F:RNA methyltransferase activity"/>
    <property type="evidence" value="ECO:0007669"/>
    <property type="project" value="InterPro"/>
</dbReference>
<dbReference type="SUPFAM" id="SSF53335">
    <property type="entry name" value="S-adenosyl-L-methionine-dependent methyltransferases"/>
    <property type="match status" value="1"/>
</dbReference>
<sequence>MTRGGRGSDPRRGGGFQRGGPQRGGGQRSDAPRDKKTRDKPVDGARSVALKVLRAVRKDDAYANLLLPRLLRESKLDPRDRGLATELAYGTARSLGLLDAVIASAAGRPVADIDGDLLDVLRLGAYQLLRTRIGSHAAVSTSVDLVRAEHGTGQAGFVNAVLRKVSQRDEQLWIDALAPSMADDMIGHLAFAYAHPRWIADVFADSLGSIGELQAALAADDDRPIVHLVARPGQITAEELALISGGDEGRYSPYCVYLPEGDPGSLDAVRDGFAGVQDEGSQLVAVAAARAGVGEDGGRWLDLCAGPGGKAALLGSLADLDGAHLDAVEVSDHRAKLIENVVDGLPVTVHVADGRESGLEPGYDRVLVDAPCSGLGSLRRRPEARWRRTPEDVPALVELQKELVTEALRLVRPGGVVVYSTCSPHPAETTAVIDAVLAADDSVEQVDARPLVAGADNDASVFGVGPHVQLWPHRHDTDAMFLAVLRKK</sequence>
<dbReference type="InterPro" id="IPR029063">
    <property type="entry name" value="SAM-dependent_MTases_sf"/>
</dbReference>
<evidence type="ECO:0000256" key="4">
    <source>
        <dbReference type="ARBA" id="ARBA00022884"/>
    </source>
</evidence>
<proteinExistence type="inferred from homology"/>
<evidence type="ECO:0000256" key="7">
    <source>
        <dbReference type="SAM" id="MobiDB-lite"/>
    </source>
</evidence>
<feature type="compositionally biased region" description="Basic and acidic residues" evidence="7">
    <location>
        <begin position="1"/>
        <end position="12"/>
    </location>
</feature>
<dbReference type="CDD" id="cd02440">
    <property type="entry name" value="AdoMet_MTases"/>
    <property type="match status" value="1"/>
</dbReference>
<feature type="binding site" evidence="6">
    <location>
        <position position="329"/>
    </location>
    <ligand>
        <name>S-adenosyl-L-methionine</name>
        <dbReference type="ChEBI" id="CHEBI:59789"/>
    </ligand>
</feature>
<dbReference type="Pfam" id="PF01189">
    <property type="entry name" value="Methyltr_RsmB-F"/>
    <property type="match status" value="1"/>
</dbReference>
<keyword evidence="3 6" id="KW-0949">S-adenosyl-L-methionine</keyword>
<feature type="binding site" evidence="6">
    <location>
        <position position="353"/>
    </location>
    <ligand>
        <name>S-adenosyl-L-methionine</name>
        <dbReference type="ChEBI" id="CHEBI:59789"/>
    </ligand>
</feature>
<keyword evidence="10" id="KW-1185">Reference proteome</keyword>